<keyword evidence="2" id="KW-1185">Reference proteome</keyword>
<comment type="caution">
    <text evidence="1">The sequence shown here is derived from an EMBL/GenBank/DDBJ whole genome shotgun (WGS) entry which is preliminary data.</text>
</comment>
<dbReference type="AlphaFoldDB" id="A0AAP0G043"/>
<proteinExistence type="predicted"/>
<dbReference type="SUPFAM" id="SSF53756">
    <property type="entry name" value="UDP-Glycosyltransferase/glycogen phosphorylase"/>
    <property type="match status" value="1"/>
</dbReference>
<protein>
    <submittedName>
        <fullName evidence="1">Uncharacterized protein</fullName>
    </submittedName>
</protein>
<name>A0AAP0G043_9ASPA</name>
<evidence type="ECO:0000313" key="1">
    <source>
        <dbReference type="EMBL" id="KAK8928874.1"/>
    </source>
</evidence>
<dbReference type="Proteomes" id="UP001418222">
    <property type="component" value="Unassembled WGS sequence"/>
</dbReference>
<accession>A0AAP0G043</accession>
<reference evidence="1 2" key="1">
    <citation type="journal article" date="2022" name="Nat. Plants">
        <title>Genomes of leafy and leafless Platanthera orchids illuminate the evolution of mycoheterotrophy.</title>
        <authorList>
            <person name="Li M.H."/>
            <person name="Liu K.W."/>
            <person name="Li Z."/>
            <person name="Lu H.C."/>
            <person name="Ye Q.L."/>
            <person name="Zhang D."/>
            <person name="Wang J.Y."/>
            <person name="Li Y.F."/>
            <person name="Zhong Z.M."/>
            <person name="Liu X."/>
            <person name="Yu X."/>
            <person name="Liu D.K."/>
            <person name="Tu X.D."/>
            <person name="Liu B."/>
            <person name="Hao Y."/>
            <person name="Liao X.Y."/>
            <person name="Jiang Y.T."/>
            <person name="Sun W.H."/>
            <person name="Chen J."/>
            <person name="Chen Y.Q."/>
            <person name="Ai Y."/>
            <person name="Zhai J.W."/>
            <person name="Wu S.S."/>
            <person name="Zhou Z."/>
            <person name="Hsiao Y.Y."/>
            <person name="Wu W.L."/>
            <person name="Chen Y.Y."/>
            <person name="Lin Y.F."/>
            <person name="Hsu J.L."/>
            <person name="Li C.Y."/>
            <person name="Wang Z.W."/>
            <person name="Zhao X."/>
            <person name="Zhong W.Y."/>
            <person name="Ma X.K."/>
            <person name="Ma L."/>
            <person name="Huang J."/>
            <person name="Chen G.Z."/>
            <person name="Huang M.Z."/>
            <person name="Huang L."/>
            <person name="Peng D.H."/>
            <person name="Luo Y.B."/>
            <person name="Zou S.Q."/>
            <person name="Chen S.P."/>
            <person name="Lan S."/>
            <person name="Tsai W.C."/>
            <person name="Van de Peer Y."/>
            <person name="Liu Z.J."/>
        </authorList>
    </citation>
    <scope>NUCLEOTIDE SEQUENCE [LARGE SCALE GENOMIC DNA]</scope>
    <source>
        <strain evidence="1">Lor287</strain>
    </source>
</reference>
<dbReference type="Gene3D" id="3.40.50.2000">
    <property type="entry name" value="Glycogen Phosphorylase B"/>
    <property type="match status" value="1"/>
</dbReference>
<dbReference type="EMBL" id="JBBWWQ010000015">
    <property type="protein sequence ID" value="KAK8928874.1"/>
    <property type="molecule type" value="Genomic_DNA"/>
</dbReference>
<sequence>MPASFSLAPSPAWRATSSLSLDASSSLSRRPASLVPSSPLPISSSPFNSIAASVVALSHLCPKIIIDTGAYVSISICFTVVISEIKLVFQEQNCYRGTTNRAQSPYAKKKIIAFNA</sequence>
<evidence type="ECO:0000313" key="2">
    <source>
        <dbReference type="Proteomes" id="UP001418222"/>
    </source>
</evidence>
<organism evidence="1 2">
    <name type="scientific">Platanthera zijinensis</name>
    <dbReference type="NCBI Taxonomy" id="2320716"/>
    <lineage>
        <taxon>Eukaryota</taxon>
        <taxon>Viridiplantae</taxon>
        <taxon>Streptophyta</taxon>
        <taxon>Embryophyta</taxon>
        <taxon>Tracheophyta</taxon>
        <taxon>Spermatophyta</taxon>
        <taxon>Magnoliopsida</taxon>
        <taxon>Liliopsida</taxon>
        <taxon>Asparagales</taxon>
        <taxon>Orchidaceae</taxon>
        <taxon>Orchidoideae</taxon>
        <taxon>Orchideae</taxon>
        <taxon>Orchidinae</taxon>
        <taxon>Platanthera</taxon>
    </lineage>
</organism>
<gene>
    <name evidence="1" type="ORF">KSP39_PZI017332</name>
</gene>